<dbReference type="InterPro" id="IPR016181">
    <property type="entry name" value="Acyl_CoA_acyltransferase"/>
</dbReference>
<proteinExistence type="predicted"/>
<reference evidence="3" key="1">
    <citation type="journal article" date="2012" name="Science">
        <title>The Paleozoic origin of enzymatic lignin decomposition reconstructed from 31 fungal genomes.</title>
        <authorList>
            <person name="Floudas D."/>
            <person name="Binder M."/>
            <person name="Riley R."/>
            <person name="Barry K."/>
            <person name="Blanchette R.A."/>
            <person name="Henrissat B."/>
            <person name="Martinez A.T."/>
            <person name="Otillar R."/>
            <person name="Spatafora J.W."/>
            <person name="Yadav J.S."/>
            <person name="Aerts A."/>
            <person name="Benoit I."/>
            <person name="Boyd A."/>
            <person name="Carlson A."/>
            <person name="Copeland A."/>
            <person name="Coutinho P.M."/>
            <person name="de Vries R.P."/>
            <person name="Ferreira P."/>
            <person name="Findley K."/>
            <person name="Foster B."/>
            <person name="Gaskell J."/>
            <person name="Glotzer D."/>
            <person name="Gorecki P."/>
            <person name="Heitman J."/>
            <person name="Hesse C."/>
            <person name="Hori C."/>
            <person name="Igarashi K."/>
            <person name="Jurgens J.A."/>
            <person name="Kallen N."/>
            <person name="Kersten P."/>
            <person name="Kohler A."/>
            <person name="Kuees U."/>
            <person name="Kumar T.K.A."/>
            <person name="Kuo A."/>
            <person name="LaButti K."/>
            <person name="Larrondo L.F."/>
            <person name="Lindquist E."/>
            <person name="Ling A."/>
            <person name="Lombard V."/>
            <person name="Lucas S."/>
            <person name="Lundell T."/>
            <person name="Martin R."/>
            <person name="McLaughlin D.J."/>
            <person name="Morgenstern I."/>
            <person name="Morin E."/>
            <person name="Murat C."/>
            <person name="Nagy L.G."/>
            <person name="Nolan M."/>
            <person name="Ohm R.A."/>
            <person name="Patyshakuliyeva A."/>
            <person name="Rokas A."/>
            <person name="Ruiz-Duenas F.J."/>
            <person name="Sabat G."/>
            <person name="Salamov A."/>
            <person name="Samejima M."/>
            <person name="Schmutz J."/>
            <person name="Slot J.C."/>
            <person name="St John F."/>
            <person name="Stenlid J."/>
            <person name="Sun H."/>
            <person name="Sun S."/>
            <person name="Syed K."/>
            <person name="Tsang A."/>
            <person name="Wiebenga A."/>
            <person name="Young D."/>
            <person name="Pisabarro A."/>
            <person name="Eastwood D.C."/>
            <person name="Martin F."/>
            <person name="Cullen D."/>
            <person name="Grigoriev I.V."/>
            <person name="Hibbett D.S."/>
        </authorList>
    </citation>
    <scope>NUCLEOTIDE SEQUENCE [LARGE SCALE GENOMIC DNA]</scope>
    <source>
        <strain evidence="3">RWD-64-598 SS2</strain>
    </source>
</reference>
<dbReference type="InterPro" id="IPR000182">
    <property type="entry name" value="GNAT_dom"/>
</dbReference>
<accession>R7SDH4</accession>
<dbReference type="GO" id="GO:0008999">
    <property type="term" value="F:protein-N-terminal-alanine acetyltransferase activity"/>
    <property type="evidence" value="ECO:0007669"/>
    <property type="project" value="TreeGrafter"/>
</dbReference>
<dbReference type="GeneID" id="19211045"/>
<dbReference type="InterPro" id="IPR051908">
    <property type="entry name" value="Ribosomal_N-acetyltransferase"/>
</dbReference>
<gene>
    <name evidence="2" type="ORF">CONPUDRAFT_85943</name>
</gene>
<dbReference type="eggNOG" id="ENOG502S4YT">
    <property type="taxonomic scope" value="Eukaryota"/>
</dbReference>
<feature type="domain" description="N-acetyltransferase" evidence="1">
    <location>
        <begin position="60"/>
        <end position="201"/>
    </location>
</feature>
<dbReference type="Proteomes" id="UP000053558">
    <property type="component" value="Unassembled WGS sequence"/>
</dbReference>
<dbReference type="PROSITE" id="PS51186">
    <property type="entry name" value="GNAT"/>
    <property type="match status" value="1"/>
</dbReference>
<dbReference type="RefSeq" id="XP_007775558.1">
    <property type="nucleotide sequence ID" value="XM_007777368.1"/>
</dbReference>
<dbReference type="Pfam" id="PF13302">
    <property type="entry name" value="Acetyltransf_3"/>
    <property type="match status" value="1"/>
</dbReference>
<keyword evidence="2" id="KW-0012">Acyltransferase</keyword>
<evidence type="ECO:0000313" key="3">
    <source>
        <dbReference type="Proteomes" id="UP000053558"/>
    </source>
</evidence>
<organism evidence="2 3">
    <name type="scientific">Coniophora puteana (strain RWD-64-598)</name>
    <name type="common">Brown rot fungus</name>
    <dbReference type="NCBI Taxonomy" id="741705"/>
    <lineage>
        <taxon>Eukaryota</taxon>
        <taxon>Fungi</taxon>
        <taxon>Dikarya</taxon>
        <taxon>Basidiomycota</taxon>
        <taxon>Agaricomycotina</taxon>
        <taxon>Agaricomycetes</taxon>
        <taxon>Agaricomycetidae</taxon>
        <taxon>Boletales</taxon>
        <taxon>Coniophorineae</taxon>
        <taxon>Coniophoraceae</taxon>
        <taxon>Coniophora</taxon>
    </lineage>
</organism>
<evidence type="ECO:0000313" key="2">
    <source>
        <dbReference type="EMBL" id="EIW74191.1"/>
    </source>
</evidence>
<dbReference type="SUPFAM" id="SSF55729">
    <property type="entry name" value="Acyl-CoA N-acyltransferases (Nat)"/>
    <property type="match status" value="1"/>
</dbReference>
<evidence type="ECO:0000259" key="1">
    <source>
        <dbReference type="PROSITE" id="PS51186"/>
    </source>
</evidence>
<dbReference type="OMA" id="NTRRCAK"/>
<name>R7SDH4_CONPW</name>
<dbReference type="EMBL" id="JH711593">
    <property type="protein sequence ID" value="EIW74191.1"/>
    <property type="molecule type" value="Genomic_DNA"/>
</dbReference>
<dbReference type="PANTHER" id="PTHR43441">
    <property type="entry name" value="RIBOSOMAL-PROTEIN-SERINE ACETYLTRANSFERASE"/>
    <property type="match status" value="1"/>
</dbReference>
<keyword evidence="2" id="KW-0808">Transferase</keyword>
<dbReference type="OrthoDB" id="41238at2759"/>
<keyword evidence="3" id="KW-1185">Reference proteome</keyword>
<protein>
    <submittedName>
        <fullName evidence="2">Acyl-CoA N-acyltransferase</fullName>
    </submittedName>
</protein>
<sequence>MEDINANFAFPLRELENERVKLTPLQPAIYKDALCRICDSNPQLFDFLPFGGSPDSITALLYERIGPDPGMAIYAIIDKTRPADPALTHESSVGQEGAFAGVFGWLNASAVHLKVEMGFAVVFPAFQRTHIATNAVGLMLQYALELPSAGGLGLRRVQWQAHTENAASIRLAERMGFVREGTLRWDRVLRDDKVVGMKSREGDPHERKVGRHSAMLAICWDDWEREKERVLTMMDRKLAK</sequence>
<dbReference type="GO" id="GO:1990189">
    <property type="term" value="F:protein N-terminal-serine acetyltransferase activity"/>
    <property type="evidence" value="ECO:0007669"/>
    <property type="project" value="TreeGrafter"/>
</dbReference>
<dbReference type="KEGG" id="cput:CONPUDRAFT_85943"/>
<dbReference type="Gene3D" id="3.40.630.30">
    <property type="match status" value="1"/>
</dbReference>
<dbReference type="PANTHER" id="PTHR43441:SF5">
    <property type="entry name" value="FAMILY ACETYLTRANSFERASE, PUTATIVE-RELATED"/>
    <property type="match status" value="1"/>
</dbReference>
<dbReference type="AlphaFoldDB" id="R7SDH4"/>